<proteinExistence type="predicted"/>
<gene>
    <name evidence="3" type="ORF">TCNE_LOCUS2324</name>
</gene>
<keyword evidence="1" id="KW-0472">Membrane</keyword>
<reference evidence="5" key="1">
    <citation type="submission" date="2016-06" db="UniProtKB">
        <authorList>
            <consortium name="WormBaseParasite"/>
        </authorList>
    </citation>
    <scope>IDENTIFICATION</scope>
</reference>
<feature type="signal peptide" evidence="2">
    <location>
        <begin position="1"/>
        <end position="16"/>
    </location>
</feature>
<accession>A0A183U1F4</accession>
<keyword evidence="1" id="KW-1133">Transmembrane helix</keyword>
<feature type="transmembrane region" description="Helical" evidence="1">
    <location>
        <begin position="67"/>
        <end position="89"/>
    </location>
</feature>
<dbReference type="WBParaSite" id="TCNE_0000232401-mRNA-1">
    <property type="protein sequence ID" value="TCNE_0000232401-mRNA-1"/>
    <property type="gene ID" value="TCNE_0000232401"/>
</dbReference>
<dbReference type="Proteomes" id="UP000050794">
    <property type="component" value="Unassembled WGS sequence"/>
</dbReference>
<evidence type="ECO:0000256" key="1">
    <source>
        <dbReference type="SAM" id="Phobius"/>
    </source>
</evidence>
<reference evidence="3 4" key="2">
    <citation type="submission" date="2018-11" db="EMBL/GenBank/DDBJ databases">
        <authorList>
            <consortium name="Pathogen Informatics"/>
        </authorList>
    </citation>
    <scope>NUCLEOTIDE SEQUENCE [LARGE SCALE GENOMIC DNA]</scope>
</reference>
<dbReference type="AlphaFoldDB" id="A0A183U1F4"/>
<keyword evidence="1" id="KW-0812">Transmembrane</keyword>
<evidence type="ECO:0000313" key="3">
    <source>
        <dbReference type="EMBL" id="VDM27876.1"/>
    </source>
</evidence>
<feature type="chain" id="PRO_5044552947" evidence="2">
    <location>
        <begin position="17"/>
        <end position="253"/>
    </location>
</feature>
<evidence type="ECO:0000313" key="4">
    <source>
        <dbReference type="Proteomes" id="UP000050794"/>
    </source>
</evidence>
<feature type="transmembrane region" description="Helical" evidence="1">
    <location>
        <begin position="219"/>
        <end position="241"/>
    </location>
</feature>
<name>A0A183U1F4_TOXCA</name>
<keyword evidence="2" id="KW-0732">Signal</keyword>
<evidence type="ECO:0000313" key="5">
    <source>
        <dbReference type="WBParaSite" id="TCNE_0000232401-mRNA-1"/>
    </source>
</evidence>
<protein>
    <submittedName>
        <fullName evidence="3 5">Uncharacterized protein</fullName>
    </submittedName>
</protein>
<evidence type="ECO:0000256" key="2">
    <source>
        <dbReference type="SAM" id="SignalP"/>
    </source>
</evidence>
<organism evidence="4 5">
    <name type="scientific">Toxocara canis</name>
    <name type="common">Canine roundworm</name>
    <dbReference type="NCBI Taxonomy" id="6265"/>
    <lineage>
        <taxon>Eukaryota</taxon>
        <taxon>Metazoa</taxon>
        <taxon>Ecdysozoa</taxon>
        <taxon>Nematoda</taxon>
        <taxon>Chromadorea</taxon>
        <taxon>Rhabditida</taxon>
        <taxon>Spirurina</taxon>
        <taxon>Ascaridomorpha</taxon>
        <taxon>Ascaridoidea</taxon>
        <taxon>Toxocaridae</taxon>
        <taxon>Toxocara</taxon>
    </lineage>
</organism>
<dbReference type="EMBL" id="UYWY01002249">
    <property type="protein sequence ID" value="VDM27876.1"/>
    <property type="molecule type" value="Genomic_DNA"/>
</dbReference>
<keyword evidence="4" id="KW-1185">Reference proteome</keyword>
<feature type="transmembrane region" description="Helical" evidence="1">
    <location>
        <begin position="128"/>
        <end position="154"/>
    </location>
</feature>
<sequence>MLFGVLWLFSCAAALANVKGHLPFRNNISDNEPSFNQWAMVNAERIKLEKLQAEIAARMYSYRPLPFFMISIVLCTLVILIAVILVQAVKLDYTAVKQDRPVAGKSTRDTAGKNPVTTVGAVKRIPRWVIGIEIISSGVLLLQLICMGLCVYHIDDSVEMIERFCTEDLASCQQNCFFGQLSGKLRSTVYQLHAEVRNAFGVYISHLADARTNFDYTLIMIYMTCIFTCSYIFSSLCSTFVHCKEIDSNGKGE</sequence>